<dbReference type="GO" id="GO:0004806">
    <property type="term" value="F:triacylglycerol lipase activity"/>
    <property type="evidence" value="ECO:0007669"/>
    <property type="project" value="TreeGrafter"/>
</dbReference>
<reference evidence="3 4" key="1">
    <citation type="submission" date="2019-09" db="EMBL/GenBank/DDBJ databases">
        <title>Actinomadura physcomitrii sp. nov., a novel actinomycete isolated from moss [Physcomitrium sphaericum (Ludw) Fuernr].</title>
        <authorList>
            <person name="Liu C."/>
            <person name="Zhuang X."/>
        </authorList>
    </citation>
    <scope>NUCLEOTIDE SEQUENCE [LARGE SCALE GENOMIC DNA]</scope>
    <source>
        <strain evidence="3 4">CYP1-1B</strain>
    </source>
</reference>
<sequence length="304" mass="31972">MSAAQEDQDVAGDPERAAGLAPQRTDGFIPPDVLVTDEHSPGPHGPVPVRVYRPHNAEAEGPVLVWCHGGAFAFGDIDMPEADVTARVVAAQAGAVVVSVDYRRAADGVHYPVPLDDVVAAYEWAIHLADDSGTAGPRVHLGGASAGATLAAGACLRIRDTGGHLPSSLLLLYPCMHPVLPAASAELTAKLTGFPPQMRYEPEMFEALIENYLGAPAATATSYAMPALADLRGLPRTLLVNCEHDALRASGEAFADSLREAGVDTCLRTAPGVAHGHLNRPHLAEAQRTLADMSHWIKGEPTCR</sequence>
<comment type="caution">
    <text evidence="3">The sequence shown here is derived from an EMBL/GenBank/DDBJ whole genome shotgun (WGS) entry which is preliminary data.</text>
</comment>
<dbReference type="InterPro" id="IPR029058">
    <property type="entry name" value="AB_hydrolase_fold"/>
</dbReference>
<dbReference type="GO" id="GO:0004771">
    <property type="term" value="F:sterol ester esterase activity"/>
    <property type="evidence" value="ECO:0007669"/>
    <property type="project" value="TreeGrafter"/>
</dbReference>
<evidence type="ECO:0000259" key="2">
    <source>
        <dbReference type="Pfam" id="PF07859"/>
    </source>
</evidence>
<dbReference type="GO" id="GO:0019433">
    <property type="term" value="P:triglyceride catabolic process"/>
    <property type="evidence" value="ECO:0007669"/>
    <property type="project" value="TreeGrafter"/>
</dbReference>
<protein>
    <submittedName>
        <fullName evidence="3">Alpha/beta hydrolase</fullName>
    </submittedName>
</protein>
<evidence type="ECO:0000256" key="1">
    <source>
        <dbReference type="SAM" id="MobiDB-lite"/>
    </source>
</evidence>
<keyword evidence="4" id="KW-1185">Reference proteome</keyword>
<feature type="domain" description="Alpha/beta hydrolase fold-3" evidence="2">
    <location>
        <begin position="64"/>
        <end position="277"/>
    </location>
</feature>
<feature type="compositionally biased region" description="Acidic residues" evidence="1">
    <location>
        <begin position="1"/>
        <end position="12"/>
    </location>
</feature>
<dbReference type="Proteomes" id="UP000483004">
    <property type="component" value="Unassembled WGS sequence"/>
</dbReference>
<evidence type="ECO:0000313" key="3">
    <source>
        <dbReference type="EMBL" id="KAB2378939.1"/>
    </source>
</evidence>
<dbReference type="AlphaFoldDB" id="A0A6L3VTG8"/>
<dbReference type="GO" id="GO:0005829">
    <property type="term" value="C:cytosol"/>
    <property type="evidence" value="ECO:0007669"/>
    <property type="project" value="TreeGrafter"/>
</dbReference>
<accession>A0A6L3VTG8</accession>
<organism evidence="3 4">
    <name type="scientific">Actinomadura montaniterrae</name>
    <dbReference type="NCBI Taxonomy" id="1803903"/>
    <lineage>
        <taxon>Bacteria</taxon>
        <taxon>Bacillati</taxon>
        <taxon>Actinomycetota</taxon>
        <taxon>Actinomycetes</taxon>
        <taxon>Streptosporangiales</taxon>
        <taxon>Thermomonosporaceae</taxon>
        <taxon>Actinomadura</taxon>
    </lineage>
</organism>
<dbReference type="Pfam" id="PF07859">
    <property type="entry name" value="Abhydrolase_3"/>
    <property type="match status" value="1"/>
</dbReference>
<dbReference type="InterPro" id="IPR013094">
    <property type="entry name" value="AB_hydrolase_3"/>
</dbReference>
<dbReference type="PANTHER" id="PTHR23025">
    <property type="entry name" value="TRIACYLGLYCEROL LIPASE"/>
    <property type="match status" value="1"/>
</dbReference>
<name>A0A6L3VTG8_9ACTN</name>
<proteinExistence type="predicted"/>
<keyword evidence="3" id="KW-0378">Hydrolase</keyword>
<dbReference type="EMBL" id="WBMR01000067">
    <property type="protein sequence ID" value="KAB2378939.1"/>
    <property type="molecule type" value="Genomic_DNA"/>
</dbReference>
<dbReference type="Gene3D" id="3.40.50.1820">
    <property type="entry name" value="alpha/beta hydrolase"/>
    <property type="match status" value="1"/>
</dbReference>
<dbReference type="SUPFAM" id="SSF53474">
    <property type="entry name" value="alpha/beta-Hydrolases"/>
    <property type="match status" value="1"/>
</dbReference>
<evidence type="ECO:0000313" key="4">
    <source>
        <dbReference type="Proteomes" id="UP000483004"/>
    </source>
</evidence>
<gene>
    <name evidence="3" type="ORF">F9B16_22795</name>
</gene>
<dbReference type="OrthoDB" id="3181909at2"/>
<feature type="region of interest" description="Disordered" evidence="1">
    <location>
        <begin position="1"/>
        <end position="29"/>
    </location>
</feature>
<dbReference type="PANTHER" id="PTHR23025:SF3">
    <property type="entry name" value="HORMONE-SENSITIVE LIPASE"/>
    <property type="match status" value="1"/>
</dbReference>